<feature type="compositionally biased region" description="Polar residues" evidence="1">
    <location>
        <begin position="71"/>
        <end position="83"/>
    </location>
</feature>
<dbReference type="AlphaFoldDB" id="A0A2P5ETY8"/>
<feature type="region of interest" description="Disordered" evidence="1">
    <location>
        <begin position="1"/>
        <end position="20"/>
    </location>
</feature>
<evidence type="ECO:0000256" key="1">
    <source>
        <dbReference type="SAM" id="MobiDB-lite"/>
    </source>
</evidence>
<protein>
    <submittedName>
        <fullName evidence="2">Uncharacterized protein</fullName>
    </submittedName>
</protein>
<accession>A0A2P5ETY8</accession>
<organism evidence="2 4">
    <name type="scientific">Trema orientale</name>
    <name type="common">Charcoal tree</name>
    <name type="synonym">Celtis orientalis</name>
    <dbReference type="NCBI Taxonomy" id="63057"/>
    <lineage>
        <taxon>Eukaryota</taxon>
        <taxon>Viridiplantae</taxon>
        <taxon>Streptophyta</taxon>
        <taxon>Embryophyta</taxon>
        <taxon>Tracheophyta</taxon>
        <taxon>Spermatophyta</taxon>
        <taxon>Magnoliopsida</taxon>
        <taxon>eudicotyledons</taxon>
        <taxon>Gunneridae</taxon>
        <taxon>Pentapetalae</taxon>
        <taxon>rosids</taxon>
        <taxon>fabids</taxon>
        <taxon>Rosales</taxon>
        <taxon>Cannabaceae</taxon>
        <taxon>Trema</taxon>
    </lineage>
</organism>
<reference evidence="4" key="1">
    <citation type="submission" date="2016-06" db="EMBL/GenBank/DDBJ databases">
        <title>Parallel loss of symbiosis genes in relatives of nitrogen-fixing non-legume Parasponia.</title>
        <authorList>
            <person name="Van Velzen R."/>
            <person name="Holmer R."/>
            <person name="Bu F."/>
            <person name="Rutten L."/>
            <person name="Van Zeijl A."/>
            <person name="Liu W."/>
            <person name="Santuari L."/>
            <person name="Cao Q."/>
            <person name="Sharma T."/>
            <person name="Shen D."/>
            <person name="Roswanjaya Y."/>
            <person name="Wardhani T."/>
            <person name="Kalhor M.S."/>
            <person name="Jansen J."/>
            <person name="Van den Hoogen J."/>
            <person name="Gungor B."/>
            <person name="Hartog M."/>
            <person name="Hontelez J."/>
            <person name="Verver J."/>
            <person name="Yang W.-C."/>
            <person name="Schijlen E."/>
            <person name="Repin R."/>
            <person name="Schilthuizen M."/>
            <person name="Schranz E."/>
            <person name="Heidstra R."/>
            <person name="Miyata K."/>
            <person name="Fedorova E."/>
            <person name="Kohlen W."/>
            <person name="Bisseling T."/>
            <person name="Smit S."/>
            <person name="Geurts R."/>
        </authorList>
    </citation>
    <scope>NUCLEOTIDE SEQUENCE [LARGE SCALE GENOMIC DNA]</scope>
    <source>
        <strain evidence="4">cv. RG33-2</strain>
    </source>
</reference>
<dbReference type="EMBL" id="JXTC01000099">
    <property type="protein sequence ID" value="PON89013.1"/>
    <property type="molecule type" value="Genomic_DNA"/>
</dbReference>
<dbReference type="Proteomes" id="UP000237000">
    <property type="component" value="Unassembled WGS sequence"/>
</dbReference>
<reference evidence="2" key="2">
    <citation type="submission" date="2016-06" db="EMBL/GenBank/DDBJ databases">
        <title>Parasponia and Trema comparative genomics to provide insight in an evolutionary trajectory towards rhizobium symbiosis.</title>
        <authorList>
            <person name="Van Velzen R."/>
            <person name="Holmer R."/>
            <person name="Geurts R."/>
            <person name="Smit S."/>
        </authorList>
    </citation>
    <scope>NUCLEOTIDE SEQUENCE [LARGE SCALE GENOMIC DNA]</scope>
    <source>
        <strain evidence="2">RG33-2</strain>
        <tissue evidence="2">Leaves</tissue>
    </source>
</reference>
<evidence type="ECO:0000313" key="3">
    <source>
        <dbReference type="EMBL" id="PON89015.1"/>
    </source>
</evidence>
<evidence type="ECO:0000313" key="4">
    <source>
        <dbReference type="Proteomes" id="UP000237000"/>
    </source>
</evidence>
<gene>
    <name evidence="2" type="ORF">TorRG33x02_152420</name>
    <name evidence="3" type="ORF">TorRG33x02_152440</name>
</gene>
<dbReference type="InParanoid" id="A0A2P5ETY8"/>
<feature type="region of interest" description="Disordered" evidence="1">
    <location>
        <begin position="63"/>
        <end position="83"/>
    </location>
</feature>
<sequence>MGNCEMFKIHASQPTQPANSVSESIGFIGSVYTPNVLTDDQIVDILRGIRSHYKKGKGALPRLKTIGGTRAPSSSNGSTLARK</sequence>
<dbReference type="EMBL" id="JXTC01000099">
    <property type="protein sequence ID" value="PON89015.1"/>
    <property type="molecule type" value="Genomic_DNA"/>
</dbReference>
<name>A0A2P5ETY8_TREOI</name>
<evidence type="ECO:0000313" key="2">
    <source>
        <dbReference type="EMBL" id="PON89013.1"/>
    </source>
</evidence>
<keyword evidence="4" id="KW-1185">Reference proteome</keyword>
<comment type="caution">
    <text evidence="2">The sequence shown here is derived from an EMBL/GenBank/DDBJ whole genome shotgun (WGS) entry which is preliminary data.</text>
</comment>
<proteinExistence type="predicted"/>